<protein>
    <recommendedName>
        <fullName evidence="7">Major facilitator superfamily (MFS) profile domain-containing protein</fullName>
    </recommendedName>
</protein>
<evidence type="ECO:0000313" key="8">
    <source>
        <dbReference type="EMBL" id="KAG4413566.1"/>
    </source>
</evidence>
<accession>A0A8H7T5X8</accession>
<dbReference type="Pfam" id="PF07690">
    <property type="entry name" value="MFS_1"/>
    <property type="match status" value="1"/>
</dbReference>
<evidence type="ECO:0000256" key="1">
    <source>
        <dbReference type="ARBA" id="ARBA00004141"/>
    </source>
</evidence>
<feature type="transmembrane region" description="Helical" evidence="6">
    <location>
        <begin position="132"/>
        <end position="151"/>
    </location>
</feature>
<dbReference type="OrthoDB" id="10021397at2759"/>
<evidence type="ECO:0000256" key="5">
    <source>
        <dbReference type="SAM" id="MobiDB-lite"/>
    </source>
</evidence>
<dbReference type="InterPro" id="IPR011701">
    <property type="entry name" value="MFS"/>
</dbReference>
<dbReference type="AlphaFoldDB" id="A0A8H7T5X8"/>
<feature type="transmembrane region" description="Helical" evidence="6">
    <location>
        <begin position="193"/>
        <end position="211"/>
    </location>
</feature>
<feature type="transmembrane region" description="Helical" evidence="6">
    <location>
        <begin position="217"/>
        <end position="240"/>
    </location>
</feature>
<dbReference type="InterPro" id="IPR036259">
    <property type="entry name" value="MFS_trans_sf"/>
</dbReference>
<feature type="transmembrane region" description="Helical" evidence="6">
    <location>
        <begin position="261"/>
        <end position="280"/>
    </location>
</feature>
<keyword evidence="2 6" id="KW-0812">Transmembrane</keyword>
<dbReference type="PANTHER" id="PTHR23501">
    <property type="entry name" value="MAJOR FACILITATOR SUPERFAMILY"/>
    <property type="match status" value="1"/>
</dbReference>
<evidence type="ECO:0000256" key="3">
    <source>
        <dbReference type="ARBA" id="ARBA00022989"/>
    </source>
</evidence>
<feature type="transmembrane region" description="Helical" evidence="6">
    <location>
        <begin position="292"/>
        <end position="312"/>
    </location>
</feature>
<dbReference type="SUPFAM" id="SSF103473">
    <property type="entry name" value="MFS general substrate transporter"/>
    <property type="match status" value="1"/>
</dbReference>
<feature type="region of interest" description="Disordered" evidence="5">
    <location>
        <begin position="1"/>
        <end position="48"/>
    </location>
</feature>
<dbReference type="GO" id="GO:0022857">
    <property type="term" value="F:transmembrane transporter activity"/>
    <property type="evidence" value="ECO:0007669"/>
    <property type="project" value="InterPro"/>
</dbReference>
<evidence type="ECO:0000256" key="6">
    <source>
        <dbReference type="SAM" id="Phobius"/>
    </source>
</evidence>
<feature type="transmembrane region" description="Helical" evidence="6">
    <location>
        <begin position="64"/>
        <end position="90"/>
    </location>
</feature>
<comment type="subcellular location">
    <subcellularLocation>
        <location evidence="1">Membrane</location>
        <topology evidence="1">Multi-pass membrane protein</topology>
    </subcellularLocation>
</comment>
<keyword evidence="9" id="KW-1185">Reference proteome</keyword>
<dbReference type="GO" id="GO:0005886">
    <property type="term" value="C:plasma membrane"/>
    <property type="evidence" value="ECO:0007669"/>
    <property type="project" value="TreeGrafter"/>
</dbReference>
<feature type="domain" description="Major facilitator superfamily (MFS) profile" evidence="7">
    <location>
        <begin position="67"/>
        <end position="581"/>
    </location>
</feature>
<name>A0A8H7T5X8_9HELO</name>
<feature type="transmembrane region" description="Helical" evidence="6">
    <location>
        <begin position="454"/>
        <end position="475"/>
    </location>
</feature>
<dbReference type="PROSITE" id="PS50850">
    <property type="entry name" value="MFS"/>
    <property type="match status" value="1"/>
</dbReference>
<dbReference type="Gene3D" id="1.20.1720.10">
    <property type="entry name" value="Multidrug resistance protein D"/>
    <property type="match status" value="1"/>
</dbReference>
<dbReference type="InterPro" id="IPR020846">
    <property type="entry name" value="MFS_dom"/>
</dbReference>
<feature type="transmembrane region" description="Helical" evidence="6">
    <location>
        <begin position="392"/>
        <end position="411"/>
    </location>
</feature>
<feature type="transmembrane region" description="Helical" evidence="6">
    <location>
        <begin position="102"/>
        <end position="120"/>
    </location>
</feature>
<proteinExistence type="predicted"/>
<comment type="caution">
    <text evidence="8">The sequence shown here is derived from an EMBL/GenBank/DDBJ whole genome shotgun (WGS) entry which is preliminary data.</text>
</comment>
<keyword evidence="4 6" id="KW-0472">Membrane</keyword>
<feature type="transmembrane region" description="Helical" evidence="6">
    <location>
        <begin position="157"/>
        <end position="181"/>
    </location>
</feature>
<dbReference type="CDD" id="cd17502">
    <property type="entry name" value="MFS_Azr1_MDR_like"/>
    <property type="match status" value="1"/>
</dbReference>
<sequence length="581" mass="62260">MLSKQKQTETDATSVPPELSKDQTRTSSSLRNEKDDIADASPSSQISLGQPGDDDIVYPTGLKLVLLLACMFVGMFLVSLDKLIIATAIPQITNDFNSAGDIGWYGTAYLLTSCAFQLVFGKIYAYFSIKGTFMTSILLFEIGSALCGAAPNSIAFIIGRAIAGMGGGGVMTGVMVIIVYALPLHKRPKVQGFFGAVFGLSSIAGPLVGGAFTTKAAWRWCFYLNLPLGAIVLALVPFLLDIPDRTNTKLPWKDKLRQLNALGMLALLPGVVCLCLALQWGGTTYAWGEPRIIVLLTFAFTLLIAFVLTQIWKPDQATVPPRIFVQQSIFSAFWLSSCIGIQTQIFGFYLPVWFQAVKGDSALESGTDLLPLLLLTFVASITTGILVSRIGYYTPFAIFGSCLSAVGAGLLTTLEVNSSTAKWVGYQVFYGFALGSMTQAPNMAAQTVLSRQDIAIGASLMFFGQQLFGAVFVSVGQNVLDNQLVERLVKIPGMQGITPQQIQKTGATALLDLAPAAFRSRGLDAYNDALRVCFQVGLIMACLSVLGAAGLEWKSVRKSLPPKMSDAEKATQVAGEKTTVA</sequence>
<feature type="transmembrane region" description="Helical" evidence="6">
    <location>
        <begin position="529"/>
        <end position="551"/>
    </location>
</feature>
<reference evidence="8" key="1">
    <citation type="submission" date="2021-02" db="EMBL/GenBank/DDBJ databases">
        <title>Genome sequence Cadophora malorum strain M34.</title>
        <authorList>
            <person name="Stefanovic E."/>
            <person name="Vu D."/>
            <person name="Scully C."/>
            <person name="Dijksterhuis J."/>
            <person name="Roader J."/>
            <person name="Houbraken J."/>
        </authorList>
    </citation>
    <scope>NUCLEOTIDE SEQUENCE</scope>
    <source>
        <strain evidence="8">M34</strain>
    </source>
</reference>
<dbReference type="Gene3D" id="1.20.1250.20">
    <property type="entry name" value="MFS general substrate transporter like domains"/>
    <property type="match status" value="1"/>
</dbReference>
<feature type="transmembrane region" description="Helical" evidence="6">
    <location>
        <begin position="324"/>
        <end position="349"/>
    </location>
</feature>
<evidence type="ECO:0000313" key="9">
    <source>
        <dbReference type="Proteomes" id="UP000664132"/>
    </source>
</evidence>
<evidence type="ECO:0000259" key="7">
    <source>
        <dbReference type="PROSITE" id="PS50850"/>
    </source>
</evidence>
<gene>
    <name evidence="8" type="ORF">IFR04_013300</name>
</gene>
<evidence type="ECO:0000256" key="4">
    <source>
        <dbReference type="ARBA" id="ARBA00023136"/>
    </source>
</evidence>
<dbReference type="FunFam" id="1.20.1250.20:FF:000196">
    <property type="entry name" value="MFS toxin efflux pump (AflT)"/>
    <property type="match status" value="1"/>
</dbReference>
<evidence type="ECO:0000256" key="2">
    <source>
        <dbReference type="ARBA" id="ARBA00022692"/>
    </source>
</evidence>
<keyword evidence="3 6" id="KW-1133">Transmembrane helix</keyword>
<dbReference type="EMBL" id="JAFJYH010000307">
    <property type="protein sequence ID" value="KAG4413566.1"/>
    <property type="molecule type" value="Genomic_DNA"/>
</dbReference>
<dbReference type="Proteomes" id="UP000664132">
    <property type="component" value="Unassembled WGS sequence"/>
</dbReference>
<organism evidence="8 9">
    <name type="scientific">Cadophora malorum</name>
    <dbReference type="NCBI Taxonomy" id="108018"/>
    <lineage>
        <taxon>Eukaryota</taxon>
        <taxon>Fungi</taxon>
        <taxon>Dikarya</taxon>
        <taxon>Ascomycota</taxon>
        <taxon>Pezizomycotina</taxon>
        <taxon>Leotiomycetes</taxon>
        <taxon>Helotiales</taxon>
        <taxon>Ploettnerulaceae</taxon>
        <taxon>Cadophora</taxon>
    </lineage>
</organism>
<dbReference type="FunFam" id="1.20.1720.10:FF:000012">
    <property type="entry name" value="MFS toxin efflux pump (AflT)"/>
    <property type="match status" value="1"/>
</dbReference>
<feature type="transmembrane region" description="Helical" evidence="6">
    <location>
        <begin position="369"/>
        <end position="387"/>
    </location>
</feature>
<dbReference type="PANTHER" id="PTHR23501:SF153">
    <property type="entry name" value="AFLATOXIN EFFLUX PUMP, PUTATIVE-RELATED"/>
    <property type="match status" value="1"/>
</dbReference>